<keyword evidence="12" id="KW-1185">Reference proteome</keyword>
<dbReference type="Gene3D" id="2.30.30.60">
    <property type="match status" value="1"/>
</dbReference>
<keyword evidence="6 7" id="KW-0472">Membrane</keyword>
<keyword evidence="8" id="KW-0732">Signal</keyword>
<dbReference type="SUPFAM" id="SSF50182">
    <property type="entry name" value="Sm-like ribonucleoproteins"/>
    <property type="match status" value="1"/>
</dbReference>
<dbReference type="InterPro" id="IPR023408">
    <property type="entry name" value="MscS_beta-dom_sf"/>
</dbReference>
<dbReference type="STRING" id="279360.MB14_12525"/>
<feature type="transmembrane region" description="Helical" evidence="7">
    <location>
        <begin position="302"/>
        <end position="320"/>
    </location>
</feature>
<dbReference type="Pfam" id="PF21082">
    <property type="entry name" value="MS_channel_3rd"/>
    <property type="match status" value="1"/>
</dbReference>
<dbReference type="GO" id="GO:0008381">
    <property type="term" value="F:mechanosensitive monoatomic ion channel activity"/>
    <property type="evidence" value="ECO:0007669"/>
    <property type="project" value="InterPro"/>
</dbReference>
<dbReference type="InterPro" id="IPR049278">
    <property type="entry name" value="MS_channel_C"/>
</dbReference>
<dbReference type="Gene3D" id="3.30.70.100">
    <property type="match status" value="1"/>
</dbReference>
<feature type="transmembrane region" description="Helical" evidence="7">
    <location>
        <begin position="332"/>
        <end position="358"/>
    </location>
</feature>
<sequence length="538" mass="60935">MKIVFSFLLLVLSFQGLRAQAETDTITQVKPAGFPVIAKDTLFYLQQGIGPFSAEERVRQINRKIEDFLASETQVVDSLKILKNNTTQDITVEGTIIMSVTEKDAVQLGLNLNRTTNYYFDLLKEGLTKESFFNWQGLIINILIALLILGLFLYGLKYYNRFFRAVYLKIHAQEGKMIKSISIKNYQLLKSEVLTRIIVYAAKGLRVLILVIVVYLLLPILFSLFPWTQGIADTLFHLILTPLKKLGIGLLDYLPNLLTIIVTVFVTRYFLRMIKFFKVEIEEGRLLVPGFYPDWARPTYNIVKGIILALVLIGIFPLLPMGGSDSFKGVSAFFGLLVALGGASAIANVIAGIVVTYMRSFKIGDRVKIGDVVGDVKEKSLLNTRIKTIKNEIITIPNSNLLTSHTINYTTANDEDGLILHTTVTIGYDVPWRQVHELLIEAGLKTEFVKKKPHPYVYQTSLDDFYVSYQLNVRTREVQKMSKIYSDLHQNIQDGFNAAGVEIMSPHYRAQRDGNQSTIPQENLPADYVAPWFRIKKE</sequence>
<comment type="caution">
    <text evidence="11">The sequence shown here is derived from an EMBL/GenBank/DDBJ whole genome shotgun (WGS) entry which is preliminary data.</text>
</comment>
<evidence type="ECO:0000259" key="9">
    <source>
        <dbReference type="Pfam" id="PF00924"/>
    </source>
</evidence>
<name>A0A150XRU5_ROSEK</name>
<dbReference type="RefSeq" id="WP_062588308.1">
    <property type="nucleotide sequence ID" value="NZ_LQZQ01000002.1"/>
</dbReference>
<evidence type="ECO:0000256" key="3">
    <source>
        <dbReference type="ARBA" id="ARBA00022475"/>
    </source>
</evidence>
<accession>A0A150XRU5</accession>
<dbReference type="PANTHER" id="PTHR30221">
    <property type="entry name" value="SMALL-CONDUCTANCE MECHANOSENSITIVE CHANNEL"/>
    <property type="match status" value="1"/>
</dbReference>
<evidence type="ECO:0000259" key="10">
    <source>
        <dbReference type="Pfam" id="PF21082"/>
    </source>
</evidence>
<keyword evidence="5 7" id="KW-1133">Transmembrane helix</keyword>
<evidence type="ECO:0000256" key="7">
    <source>
        <dbReference type="SAM" id="Phobius"/>
    </source>
</evidence>
<evidence type="ECO:0000256" key="2">
    <source>
        <dbReference type="ARBA" id="ARBA00008017"/>
    </source>
</evidence>
<feature type="transmembrane region" description="Helical" evidence="7">
    <location>
        <begin position="205"/>
        <end position="225"/>
    </location>
</feature>
<dbReference type="SUPFAM" id="SSF82689">
    <property type="entry name" value="Mechanosensitive channel protein MscS (YggB), C-terminal domain"/>
    <property type="match status" value="1"/>
</dbReference>
<dbReference type="Proteomes" id="UP000075583">
    <property type="component" value="Unassembled WGS sequence"/>
</dbReference>
<evidence type="ECO:0000256" key="1">
    <source>
        <dbReference type="ARBA" id="ARBA00004651"/>
    </source>
</evidence>
<dbReference type="InterPro" id="IPR011066">
    <property type="entry name" value="MscS_channel_C_sf"/>
</dbReference>
<comment type="similarity">
    <text evidence="2">Belongs to the MscS (TC 1.A.23) family.</text>
</comment>
<evidence type="ECO:0008006" key="13">
    <source>
        <dbReference type="Google" id="ProtNLM"/>
    </source>
</evidence>
<evidence type="ECO:0000256" key="5">
    <source>
        <dbReference type="ARBA" id="ARBA00022989"/>
    </source>
</evidence>
<protein>
    <recommendedName>
        <fullName evidence="13">Transmembrane ion channel</fullName>
    </recommendedName>
</protein>
<proteinExistence type="inferred from homology"/>
<evidence type="ECO:0000313" key="12">
    <source>
        <dbReference type="Proteomes" id="UP000075583"/>
    </source>
</evidence>
<dbReference type="OrthoDB" id="9809206at2"/>
<feature type="transmembrane region" description="Helical" evidence="7">
    <location>
        <begin position="253"/>
        <end position="271"/>
    </location>
</feature>
<dbReference type="GO" id="GO:0005886">
    <property type="term" value="C:plasma membrane"/>
    <property type="evidence" value="ECO:0007669"/>
    <property type="project" value="UniProtKB-SubCell"/>
</dbReference>
<comment type="subcellular location">
    <subcellularLocation>
        <location evidence="1">Cell membrane</location>
        <topology evidence="1">Multi-pass membrane protein</topology>
    </subcellularLocation>
</comment>
<evidence type="ECO:0000256" key="4">
    <source>
        <dbReference type="ARBA" id="ARBA00022692"/>
    </source>
</evidence>
<feature type="domain" description="Mechanosensitive ion channel MscS C-terminal" evidence="10">
    <location>
        <begin position="422"/>
        <end position="503"/>
    </location>
</feature>
<keyword evidence="3" id="KW-1003">Cell membrane</keyword>
<feature type="transmembrane region" description="Helical" evidence="7">
    <location>
        <begin position="132"/>
        <end position="154"/>
    </location>
</feature>
<organism evidence="11 12">
    <name type="scientific">Roseivirga ehrenbergii (strain DSM 102268 / JCM 13514 / KCTC 12282 / NCIMB 14502 / KMM 6017)</name>
    <dbReference type="NCBI Taxonomy" id="279360"/>
    <lineage>
        <taxon>Bacteria</taxon>
        <taxon>Pseudomonadati</taxon>
        <taxon>Bacteroidota</taxon>
        <taxon>Cytophagia</taxon>
        <taxon>Cytophagales</taxon>
        <taxon>Roseivirgaceae</taxon>
        <taxon>Roseivirga</taxon>
    </lineage>
</organism>
<dbReference type="Pfam" id="PF00924">
    <property type="entry name" value="MS_channel_2nd"/>
    <property type="match status" value="1"/>
</dbReference>
<feature type="domain" description="Mechanosensitive ion channel MscS" evidence="9">
    <location>
        <begin position="345"/>
        <end position="410"/>
    </location>
</feature>
<keyword evidence="4 7" id="KW-0812">Transmembrane</keyword>
<gene>
    <name evidence="11" type="ORF">MB14_12525</name>
</gene>
<dbReference type="EMBL" id="LQZQ01000002">
    <property type="protein sequence ID" value="KYG81414.1"/>
    <property type="molecule type" value="Genomic_DNA"/>
</dbReference>
<reference evidence="11" key="1">
    <citation type="submission" date="2016-01" db="EMBL/GenBank/DDBJ databases">
        <title>Genome sequencing of Roseivirga ehrenbergii KMM 6017.</title>
        <authorList>
            <person name="Selvaratnam C."/>
            <person name="Thevarajoo S."/>
            <person name="Goh K.M."/>
            <person name="Ee R."/>
            <person name="Chan K.-G."/>
            <person name="Chong C.S."/>
        </authorList>
    </citation>
    <scope>NUCLEOTIDE SEQUENCE [LARGE SCALE GENOMIC DNA]</scope>
    <source>
        <strain evidence="11">KMM 6017</strain>
    </source>
</reference>
<dbReference type="PANTHER" id="PTHR30221:SF18">
    <property type="entry name" value="SLL0590 PROTEIN"/>
    <property type="match status" value="1"/>
</dbReference>
<evidence type="ECO:0000256" key="8">
    <source>
        <dbReference type="SAM" id="SignalP"/>
    </source>
</evidence>
<dbReference type="AlphaFoldDB" id="A0A150XRU5"/>
<feature type="signal peptide" evidence="8">
    <location>
        <begin position="1"/>
        <end position="21"/>
    </location>
</feature>
<dbReference type="InterPro" id="IPR006685">
    <property type="entry name" value="MscS_channel_2nd"/>
</dbReference>
<feature type="chain" id="PRO_5007575070" description="Transmembrane ion channel" evidence="8">
    <location>
        <begin position="22"/>
        <end position="538"/>
    </location>
</feature>
<dbReference type="InterPro" id="IPR045275">
    <property type="entry name" value="MscS_archaea/bacteria_type"/>
</dbReference>
<dbReference type="InterPro" id="IPR010920">
    <property type="entry name" value="LSM_dom_sf"/>
</dbReference>
<evidence type="ECO:0000256" key="6">
    <source>
        <dbReference type="ARBA" id="ARBA00023136"/>
    </source>
</evidence>
<evidence type="ECO:0000313" key="11">
    <source>
        <dbReference type="EMBL" id="KYG81414.1"/>
    </source>
</evidence>